<keyword evidence="2" id="KW-1185">Reference proteome</keyword>
<sequence>MGGVLSPVGASDVVGGGVVTGGLVFCSAPALEEQPAKVNTPIVAATITKVLIFTCYKPSIL</sequence>
<reference evidence="1 2" key="1">
    <citation type="journal article" date="2017" name="ISME J.">
        <title>Grape pomace compost harbors organohalide-respiring Dehalogenimonas species with novel reductive dehalogenase genes.</title>
        <authorList>
            <person name="Yang Y."/>
            <person name="Higgins S.A."/>
            <person name="Yan J."/>
            <person name="Simsir B."/>
            <person name="Chourey K."/>
            <person name="Iyer R."/>
            <person name="Hettich R.L."/>
            <person name="Baldwin B."/>
            <person name="Ogles D.M."/>
            <person name="Loffler F.E."/>
        </authorList>
    </citation>
    <scope>NUCLEOTIDE SEQUENCE [LARGE SCALE GENOMIC DNA]</scope>
    <source>
        <strain evidence="1 2">GP</strain>
    </source>
</reference>
<dbReference type="AlphaFoldDB" id="A0A2P5P9P4"/>
<comment type="caution">
    <text evidence="1">The sequence shown here is derived from an EMBL/GenBank/DDBJ whole genome shotgun (WGS) entry which is preliminary data.</text>
</comment>
<dbReference type="Proteomes" id="UP000235653">
    <property type="component" value="Unassembled WGS sequence"/>
</dbReference>
<organism evidence="1 2">
    <name type="scientific">Dehalogenimonas etheniformans</name>
    <dbReference type="NCBI Taxonomy" id="1536648"/>
    <lineage>
        <taxon>Bacteria</taxon>
        <taxon>Bacillati</taxon>
        <taxon>Chloroflexota</taxon>
        <taxon>Dehalococcoidia</taxon>
        <taxon>Dehalococcoidales</taxon>
        <taxon>Dehalococcoidaceae</taxon>
        <taxon>Dehalogenimonas</taxon>
    </lineage>
</organism>
<accession>A0A2P5P9P4</accession>
<proteinExistence type="predicted"/>
<evidence type="ECO:0000313" key="1">
    <source>
        <dbReference type="EMBL" id="PPD58995.1"/>
    </source>
</evidence>
<evidence type="ECO:0000313" key="2">
    <source>
        <dbReference type="Proteomes" id="UP000235653"/>
    </source>
</evidence>
<gene>
    <name evidence="1" type="ORF">JP09_003810</name>
</gene>
<dbReference type="EMBL" id="JQAN02000006">
    <property type="protein sequence ID" value="PPD58995.1"/>
    <property type="molecule type" value="Genomic_DNA"/>
</dbReference>
<name>A0A2P5P9P4_9CHLR</name>
<protein>
    <submittedName>
        <fullName evidence="1">Uncharacterized protein</fullName>
    </submittedName>
</protein>